<dbReference type="Proteomes" id="UP001210925">
    <property type="component" value="Unassembled WGS sequence"/>
</dbReference>
<comment type="caution">
    <text evidence="1">The sequence shown here is derived from an EMBL/GenBank/DDBJ whole genome shotgun (WGS) entry which is preliminary data.</text>
</comment>
<protein>
    <submittedName>
        <fullName evidence="1">Uncharacterized protein</fullName>
    </submittedName>
</protein>
<organism evidence="1 2">
    <name type="scientific">Boothiomyces macroporosus</name>
    <dbReference type="NCBI Taxonomy" id="261099"/>
    <lineage>
        <taxon>Eukaryota</taxon>
        <taxon>Fungi</taxon>
        <taxon>Fungi incertae sedis</taxon>
        <taxon>Chytridiomycota</taxon>
        <taxon>Chytridiomycota incertae sedis</taxon>
        <taxon>Chytridiomycetes</taxon>
        <taxon>Rhizophydiales</taxon>
        <taxon>Terramycetaceae</taxon>
        <taxon>Boothiomyces</taxon>
    </lineage>
</organism>
<keyword evidence="2" id="KW-1185">Reference proteome</keyword>
<proteinExistence type="predicted"/>
<gene>
    <name evidence="1" type="ORF">HK103_004947</name>
</gene>
<sequence length="425" mass="48960">MIESPTSDWKYPDWVAELPDLNPLGRLPDVHFGYLSFIRSFDVKTNNADGGKPSQYYFSILNDRSVQQKCEFARFLLDSISPSQIPHLFSTIHADPYNVVELAIVFLKELFENDSVTVKIRNNFISLLQHYLSGDEMGVKKLTKLTLNLDNPILAFWISLTCTKVDSSDLQTALKCLELSKICMPLYSYLGSKCKFRIADYLMKETGSTEYIVAKYIQAASIENFEEYIKKLEEALNLEVSMDVTLSYMIWLEFANWKQSNLVDSLDKILQFYVKLQNLELQFCIGCIFQSGVKSQILDHIDMIEKLHGKPKEPVNQRFTRLSKIFRPLMQFHEVRPAEVVEAVSGQKSPTYFDAFFGDMMMMLPKHIALSRNAVIDYIGMLYILKFTYINDLPLVHPKRYFPSMSLFEASSICETTNGEFLPPE</sequence>
<name>A0AAD5UGI8_9FUNG</name>
<reference evidence="1" key="1">
    <citation type="submission" date="2020-05" db="EMBL/GenBank/DDBJ databases">
        <title>Phylogenomic resolution of chytrid fungi.</title>
        <authorList>
            <person name="Stajich J.E."/>
            <person name="Amses K."/>
            <person name="Simmons R."/>
            <person name="Seto K."/>
            <person name="Myers J."/>
            <person name="Bonds A."/>
            <person name="Quandt C.A."/>
            <person name="Barry K."/>
            <person name="Liu P."/>
            <person name="Grigoriev I."/>
            <person name="Longcore J.E."/>
            <person name="James T.Y."/>
        </authorList>
    </citation>
    <scope>NUCLEOTIDE SEQUENCE</scope>
    <source>
        <strain evidence="1">PLAUS21</strain>
    </source>
</reference>
<accession>A0AAD5UGI8</accession>
<dbReference type="AlphaFoldDB" id="A0AAD5UGI8"/>
<evidence type="ECO:0000313" key="2">
    <source>
        <dbReference type="Proteomes" id="UP001210925"/>
    </source>
</evidence>
<evidence type="ECO:0000313" key="1">
    <source>
        <dbReference type="EMBL" id="KAJ3257119.1"/>
    </source>
</evidence>
<dbReference type="EMBL" id="JADGKB010000042">
    <property type="protein sequence ID" value="KAJ3257119.1"/>
    <property type="molecule type" value="Genomic_DNA"/>
</dbReference>